<name>A0A411DMS3_CHRID</name>
<dbReference type="EMBL" id="CP035532">
    <property type="protein sequence ID" value="QBA21683.1"/>
    <property type="molecule type" value="Genomic_DNA"/>
</dbReference>
<organism evidence="1">
    <name type="scientific">Chryseobacterium indologenes</name>
    <name type="common">Flavobacterium indologenes</name>
    <dbReference type="NCBI Taxonomy" id="253"/>
    <lineage>
        <taxon>Bacteria</taxon>
        <taxon>Pseudomonadati</taxon>
        <taxon>Bacteroidota</taxon>
        <taxon>Flavobacteriia</taxon>
        <taxon>Flavobacteriales</taxon>
        <taxon>Weeksellaceae</taxon>
        <taxon>Chryseobacterium group</taxon>
        <taxon>Chryseobacterium</taxon>
    </lineage>
</organism>
<proteinExistence type="predicted"/>
<accession>A0A411DMS3</accession>
<sequence length="139" mass="15626">MYSLSEKINIIGKASVEKNVFINDEAVPSAITTFTCSHCGNKNRIAIAPYESGFPVLQLYHEDKVVSKNELLNHGMVNGTSQRMFHFGELTVNDLPTLYFGTDCSSCHSRFICLFSYGEKQPGLMILTISGVWNYEEFK</sequence>
<evidence type="ECO:0000313" key="1">
    <source>
        <dbReference type="EMBL" id="QBA21683.1"/>
    </source>
</evidence>
<gene>
    <name evidence="1" type="ORF">EU348_10935</name>
</gene>
<protein>
    <submittedName>
        <fullName evidence="1">Uncharacterized protein</fullName>
    </submittedName>
</protein>
<reference evidence="1" key="1">
    <citation type="submission" date="2019-01" db="EMBL/GenBank/DDBJ databases">
        <title>Whole Genome Sequencing for Putative Detection of Antimicrobial Resistance and Potential Virulence Factors in Chryseobacterium indologenes isolated from Nile Tilapia in Tanzania.</title>
        <authorList>
            <person name="Mwega E."/>
            <person name="Mutoloki S."/>
            <person name="Mugimba K."/>
            <person name="Colquhoun D."/>
            <person name="Mdegela R."/>
            <person name="Evensen O."/>
            <person name="Wasteson Y."/>
        </authorList>
    </citation>
    <scope>NUCLEOTIDE SEQUENCE [LARGE SCALE GENOMIC DNA]</scope>
    <source>
        <strain evidence="1">StR 01</strain>
    </source>
</reference>
<dbReference type="AlphaFoldDB" id="A0A411DMS3"/>